<evidence type="ECO:0000313" key="5">
    <source>
        <dbReference type="EMBL" id="CCA80199.1"/>
    </source>
</evidence>
<feature type="transmembrane region" description="Helical" evidence="3">
    <location>
        <begin position="84"/>
        <end position="104"/>
    </location>
</feature>
<protein>
    <recommendedName>
        <fullName evidence="1">diguanylate cyclase</fullName>
        <ecNumber evidence="1">2.7.7.65</ecNumber>
    </recommendedName>
</protein>
<dbReference type="InterPro" id="IPR029787">
    <property type="entry name" value="Nucleotide_cyclase"/>
</dbReference>
<dbReference type="GO" id="GO:0052621">
    <property type="term" value="F:diguanylate cyclase activity"/>
    <property type="evidence" value="ECO:0007669"/>
    <property type="project" value="UniProtKB-EC"/>
</dbReference>
<dbReference type="GO" id="GO:1902201">
    <property type="term" value="P:negative regulation of bacterial-type flagellum-dependent cell motility"/>
    <property type="evidence" value="ECO:0007669"/>
    <property type="project" value="TreeGrafter"/>
</dbReference>
<feature type="transmembrane region" description="Helical" evidence="3">
    <location>
        <begin position="116"/>
        <end position="134"/>
    </location>
</feature>
<comment type="catalytic activity">
    <reaction evidence="2">
        <text>2 GTP = 3',3'-c-di-GMP + 2 diphosphate</text>
        <dbReference type="Rhea" id="RHEA:24898"/>
        <dbReference type="ChEBI" id="CHEBI:33019"/>
        <dbReference type="ChEBI" id="CHEBI:37565"/>
        <dbReference type="ChEBI" id="CHEBI:58805"/>
        <dbReference type="EC" id="2.7.7.65"/>
    </reaction>
</comment>
<evidence type="ECO:0000256" key="1">
    <source>
        <dbReference type="ARBA" id="ARBA00012528"/>
    </source>
</evidence>
<feature type="transmembrane region" description="Helical" evidence="3">
    <location>
        <begin position="57"/>
        <end position="78"/>
    </location>
</feature>
<dbReference type="CDD" id="cd01949">
    <property type="entry name" value="GGDEF"/>
    <property type="match status" value="1"/>
</dbReference>
<evidence type="ECO:0000259" key="4">
    <source>
        <dbReference type="PROSITE" id="PS50887"/>
    </source>
</evidence>
<organism evidence="5">
    <name type="scientific">blood disease bacterium R229</name>
    <dbReference type="NCBI Taxonomy" id="741978"/>
    <lineage>
        <taxon>Bacteria</taxon>
        <taxon>Pseudomonadati</taxon>
        <taxon>Pseudomonadota</taxon>
        <taxon>Betaproteobacteria</taxon>
        <taxon>Burkholderiales</taxon>
        <taxon>Burkholderiaceae</taxon>
        <taxon>Ralstonia</taxon>
        <taxon>Ralstonia solanacearum species complex</taxon>
    </lineage>
</organism>
<evidence type="ECO:0000256" key="2">
    <source>
        <dbReference type="ARBA" id="ARBA00034247"/>
    </source>
</evidence>
<evidence type="ECO:0000256" key="3">
    <source>
        <dbReference type="SAM" id="Phobius"/>
    </source>
</evidence>
<dbReference type="NCBIfam" id="TIGR00254">
    <property type="entry name" value="GGDEF"/>
    <property type="match status" value="1"/>
</dbReference>
<gene>
    <name evidence="5" type="ORF">BDB_80593</name>
</gene>
<dbReference type="Gene3D" id="3.30.70.270">
    <property type="match status" value="1"/>
</dbReference>
<dbReference type="PROSITE" id="PS50887">
    <property type="entry name" value="GGDEF"/>
    <property type="match status" value="1"/>
</dbReference>
<dbReference type="PANTHER" id="PTHR45138">
    <property type="entry name" value="REGULATORY COMPONENTS OF SENSORY TRANSDUCTION SYSTEM"/>
    <property type="match status" value="1"/>
</dbReference>
<feature type="transmembrane region" description="Helical" evidence="3">
    <location>
        <begin position="186"/>
        <end position="208"/>
    </location>
</feature>
<keyword evidence="3" id="KW-0812">Transmembrane</keyword>
<dbReference type="GO" id="GO:0043709">
    <property type="term" value="P:cell adhesion involved in single-species biofilm formation"/>
    <property type="evidence" value="ECO:0007669"/>
    <property type="project" value="TreeGrafter"/>
</dbReference>
<dbReference type="AlphaFoldDB" id="G2ZM82"/>
<dbReference type="InterPro" id="IPR043128">
    <property type="entry name" value="Rev_trsase/Diguanyl_cyclase"/>
</dbReference>
<dbReference type="InterPro" id="IPR000160">
    <property type="entry name" value="GGDEF_dom"/>
</dbReference>
<dbReference type="InterPro" id="IPR050469">
    <property type="entry name" value="Diguanylate_Cyclase"/>
</dbReference>
<accession>G2ZM82</accession>
<feature type="transmembrane region" description="Helical" evidence="3">
    <location>
        <begin position="140"/>
        <end position="157"/>
    </location>
</feature>
<dbReference type="EMBL" id="FR854064">
    <property type="protein sequence ID" value="CCA80199.1"/>
    <property type="molecule type" value="Genomic_DNA"/>
</dbReference>
<dbReference type="FunFam" id="3.30.70.270:FF:000001">
    <property type="entry name" value="Diguanylate cyclase domain protein"/>
    <property type="match status" value="1"/>
</dbReference>
<sequence length="403" mass="43053">MRASLAHYPGQSPGARIICPRQDAGRSLTTVLSANPPPLSALPDARARSRDYQARHFVPLILALSKCGVLAYGFAVLLGWATGLLHTLTLPLALLALLATIAATAHRRRHSGAWEWLALVHLLAQEAAVIVFGHQAGLHWVLPAFYLMPLATSPAWLTRRDFVIAMSLCAAGPLAALLTANEPASVVRHAWLGLALYLPICIAAAAVIHRYLLRAMARHFAAETKLADRANTDHLTGRLARQRFFELGAFAVERARHHGEPLCALYLDVDHFKSINDAWGHAAGDDALVALSDALAGVLRPHDLFGRLGGDEFAVLLPDCDLLAALSVVDRLKTAVAVHRHPMGPLTVSVGAAPLRPEQELAHLLADADLALIEAKRQGRNRVCVPSGSTHDAGVVGAIASVG</sequence>
<dbReference type="GO" id="GO:0005886">
    <property type="term" value="C:plasma membrane"/>
    <property type="evidence" value="ECO:0007669"/>
    <property type="project" value="TreeGrafter"/>
</dbReference>
<reference evidence="5" key="2">
    <citation type="submission" date="2011-04" db="EMBL/GenBank/DDBJ databases">
        <authorList>
            <person name="Genoscope - CEA"/>
        </authorList>
    </citation>
    <scope>NUCLEOTIDE SEQUENCE</scope>
    <source>
        <strain evidence="5">R229</strain>
    </source>
</reference>
<dbReference type="EC" id="2.7.7.65" evidence="1"/>
<dbReference type="Pfam" id="PF00990">
    <property type="entry name" value="GGDEF"/>
    <property type="match status" value="1"/>
</dbReference>
<feature type="transmembrane region" description="Helical" evidence="3">
    <location>
        <begin position="162"/>
        <end position="180"/>
    </location>
</feature>
<proteinExistence type="predicted"/>
<name>G2ZM82_9RALS</name>
<dbReference type="SMART" id="SM00267">
    <property type="entry name" value="GGDEF"/>
    <property type="match status" value="1"/>
</dbReference>
<feature type="domain" description="GGDEF" evidence="4">
    <location>
        <begin position="260"/>
        <end position="388"/>
    </location>
</feature>
<reference evidence="5" key="1">
    <citation type="journal article" date="2011" name="PLoS ONE">
        <title>Ralstonia syzygii, the Blood Disease Bacterium and some Asian R. solanacearum strains form a single genomic species despite divergent lifestyles.</title>
        <authorList>
            <person name="Remenant B."/>
            <person name="de Cambiaire J.C."/>
            <person name="Cellier G."/>
            <person name="Jacobs J.M."/>
            <person name="Mangenot S."/>
            <person name="Barbe V."/>
            <person name="Lajus A."/>
            <person name="Vallenet D."/>
            <person name="Medigue C."/>
            <person name="Fegan M."/>
            <person name="Allen C."/>
            <person name="Prior P."/>
        </authorList>
    </citation>
    <scope>NUCLEOTIDE SEQUENCE</scope>
    <source>
        <strain evidence="5">R229</strain>
    </source>
</reference>
<dbReference type="PANTHER" id="PTHR45138:SF9">
    <property type="entry name" value="DIGUANYLATE CYCLASE DGCM-RELATED"/>
    <property type="match status" value="1"/>
</dbReference>
<keyword evidence="3" id="KW-1133">Transmembrane helix</keyword>
<dbReference type="SUPFAM" id="SSF55073">
    <property type="entry name" value="Nucleotide cyclase"/>
    <property type="match status" value="1"/>
</dbReference>
<keyword evidence="3" id="KW-0472">Membrane</keyword>